<proteinExistence type="inferred from homology"/>
<sequence>MRYLKIDTLLLPMKIHYFLFMGALACALPFRTVFVKQLGISATAVGVIFLAIPFFKILTNPLFGLLVDHFKKFRLTIAILMLVVAVTHVAMVFIPPLVTSENLELNAENLQTVVEYVCPLHNHRPYINMYNEFQTESDGNAPHVSCEVKCQKASWQISELTEEYESCDKNISGVFMVNFKIRNYRFEFLIANESYVRLRNSTRKLVRINEGNMKSWHKFRKVDCPEKQNCFIHTDRNWAKNAKNDFNLTNNMENQELSFNTKKELNFSSEANDTKHYFTFIAENLYMIQSLNNYSDCLCKQRLSCVTTKCNYLMDQELIPANEEEFLSYQFWSLFFLIAISSTFFCAVLFLIDAMCYEMLGNRKEDYGLQRLWGTIGWGIGALVGGYINQLISPDPTNIDYSLSFYLLGVLIIIDLIPIYKLQIDDVKYSSNICKDIYSLLSKTDIVINIIIVYTIGVLSGLLWNYQFWFMEEIGASQVLLGLSQTVECLVAEVPCLLISGWVVRKIGYVNCNSLTLFCFGLRYLFFGFMRDPWMTLPVGLLNGPTFGIFFASMTMYGKTQAPPGTEATVQSLLAMSFEGVGAGTGSILGGIGFDKFGSRNTFLISSIVSFVLFIINVLLHIFVLRRRVKEPSKKSKSNSKGTTTNF</sequence>
<feature type="transmembrane region" description="Helical" evidence="6">
    <location>
        <begin position="372"/>
        <end position="389"/>
    </location>
</feature>
<feature type="domain" description="Major facilitator superfamily associated" evidence="7">
    <location>
        <begin position="11"/>
        <end position="604"/>
    </location>
</feature>
<feature type="transmembrane region" description="Helical" evidence="6">
    <location>
        <begin position="507"/>
        <end position="527"/>
    </location>
</feature>
<evidence type="ECO:0000256" key="3">
    <source>
        <dbReference type="ARBA" id="ARBA00022692"/>
    </source>
</evidence>
<dbReference type="SUPFAM" id="SSF103473">
    <property type="entry name" value="MFS general substrate transporter"/>
    <property type="match status" value="1"/>
</dbReference>
<protein>
    <recommendedName>
        <fullName evidence="7">Major facilitator superfamily associated domain-containing protein</fullName>
    </recommendedName>
</protein>
<keyword evidence="3 6" id="KW-0812">Transmembrane</keyword>
<reference evidence="8 9" key="1">
    <citation type="submission" date="2024-04" db="EMBL/GenBank/DDBJ databases">
        <authorList>
            <person name="Rising A."/>
            <person name="Reimegard J."/>
            <person name="Sonavane S."/>
            <person name="Akerstrom W."/>
            <person name="Nylinder S."/>
            <person name="Hedman E."/>
            <person name="Kallberg Y."/>
        </authorList>
    </citation>
    <scope>NUCLEOTIDE SEQUENCE [LARGE SCALE GENOMIC DNA]</scope>
</reference>
<feature type="transmembrane region" description="Helical" evidence="6">
    <location>
        <begin position="75"/>
        <end position="98"/>
    </location>
</feature>
<dbReference type="InterPro" id="IPR036259">
    <property type="entry name" value="MFS_trans_sf"/>
</dbReference>
<dbReference type="Gene3D" id="1.20.1250.20">
    <property type="entry name" value="MFS general substrate transporter like domains"/>
    <property type="match status" value="3"/>
</dbReference>
<name>A0AAV2BUL7_9ARAC</name>
<feature type="transmembrane region" description="Helical" evidence="6">
    <location>
        <begin position="331"/>
        <end position="352"/>
    </location>
</feature>
<evidence type="ECO:0000256" key="6">
    <source>
        <dbReference type="SAM" id="Phobius"/>
    </source>
</evidence>
<dbReference type="PANTHER" id="PTHR16172">
    <property type="entry name" value="MAJOR FACILITATOR SUPERFAMILY DOMAIN-CONTAINING PROTEIN 6-LIKE"/>
    <property type="match status" value="1"/>
</dbReference>
<dbReference type="PROSITE" id="PS51257">
    <property type="entry name" value="PROKAR_LIPOPROTEIN"/>
    <property type="match status" value="1"/>
</dbReference>
<feature type="transmembrane region" description="Helical" evidence="6">
    <location>
        <begin position="539"/>
        <end position="557"/>
    </location>
</feature>
<evidence type="ECO:0000313" key="9">
    <source>
        <dbReference type="Proteomes" id="UP001497382"/>
    </source>
</evidence>
<organism evidence="8 9">
    <name type="scientific">Larinioides sclopetarius</name>
    <dbReference type="NCBI Taxonomy" id="280406"/>
    <lineage>
        <taxon>Eukaryota</taxon>
        <taxon>Metazoa</taxon>
        <taxon>Ecdysozoa</taxon>
        <taxon>Arthropoda</taxon>
        <taxon>Chelicerata</taxon>
        <taxon>Arachnida</taxon>
        <taxon>Araneae</taxon>
        <taxon>Araneomorphae</taxon>
        <taxon>Entelegynae</taxon>
        <taxon>Araneoidea</taxon>
        <taxon>Araneidae</taxon>
        <taxon>Larinioides</taxon>
    </lineage>
</organism>
<dbReference type="EMBL" id="CAXIEN010000485">
    <property type="protein sequence ID" value="CAL1299104.1"/>
    <property type="molecule type" value="Genomic_DNA"/>
</dbReference>
<feature type="transmembrane region" description="Helical" evidence="6">
    <location>
        <begin position="40"/>
        <end position="63"/>
    </location>
</feature>
<evidence type="ECO:0000256" key="4">
    <source>
        <dbReference type="ARBA" id="ARBA00022989"/>
    </source>
</evidence>
<dbReference type="GO" id="GO:0016020">
    <property type="term" value="C:membrane"/>
    <property type="evidence" value="ECO:0007669"/>
    <property type="project" value="UniProtKB-SubCell"/>
</dbReference>
<feature type="transmembrane region" description="Helical" evidence="6">
    <location>
        <begin position="603"/>
        <end position="625"/>
    </location>
</feature>
<evidence type="ECO:0000259" key="7">
    <source>
        <dbReference type="Pfam" id="PF12832"/>
    </source>
</evidence>
<gene>
    <name evidence="8" type="ORF">LARSCL_LOCUS21154</name>
</gene>
<evidence type="ECO:0000313" key="8">
    <source>
        <dbReference type="EMBL" id="CAL1299104.1"/>
    </source>
</evidence>
<dbReference type="InterPro" id="IPR024989">
    <property type="entry name" value="MFS_assoc_dom"/>
</dbReference>
<keyword evidence="9" id="KW-1185">Reference proteome</keyword>
<feature type="transmembrane region" description="Helical" evidence="6">
    <location>
        <begin position="15"/>
        <end position="34"/>
    </location>
</feature>
<feature type="transmembrane region" description="Helical" evidence="6">
    <location>
        <begin position="446"/>
        <end position="464"/>
    </location>
</feature>
<feature type="transmembrane region" description="Helical" evidence="6">
    <location>
        <begin position="401"/>
        <end position="420"/>
    </location>
</feature>
<evidence type="ECO:0000256" key="2">
    <source>
        <dbReference type="ARBA" id="ARBA00005241"/>
    </source>
</evidence>
<comment type="caution">
    <text evidence="8">The sequence shown here is derived from an EMBL/GenBank/DDBJ whole genome shotgun (WGS) entry which is preliminary data.</text>
</comment>
<comment type="subcellular location">
    <subcellularLocation>
        <location evidence="1">Membrane</location>
        <topology evidence="1">Multi-pass membrane protein</topology>
    </subcellularLocation>
</comment>
<dbReference type="InterPro" id="IPR051717">
    <property type="entry name" value="MFS_MFSD6"/>
</dbReference>
<dbReference type="Pfam" id="PF12832">
    <property type="entry name" value="MFS_1_like"/>
    <property type="match status" value="1"/>
</dbReference>
<keyword evidence="4 6" id="KW-1133">Transmembrane helix</keyword>
<evidence type="ECO:0000256" key="1">
    <source>
        <dbReference type="ARBA" id="ARBA00004141"/>
    </source>
</evidence>
<evidence type="ECO:0000256" key="5">
    <source>
        <dbReference type="ARBA" id="ARBA00023136"/>
    </source>
</evidence>
<dbReference type="Proteomes" id="UP001497382">
    <property type="component" value="Unassembled WGS sequence"/>
</dbReference>
<comment type="similarity">
    <text evidence="2">Belongs to the major facilitator superfamily. MFSD6 family.</text>
</comment>
<dbReference type="AlphaFoldDB" id="A0AAV2BUL7"/>
<keyword evidence="5 6" id="KW-0472">Membrane</keyword>
<accession>A0AAV2BUL7</accession>
<dbReference type="PANTHER" id="PTHR16172:SF30">
    <property type="entry name" value="SUGAR BABY, ISOFORM C"/>
    <property type="match status" value="1"/>
</dbReference>